<sequence length="119" mass="13511">MTAETSAPVDGRGSSPVGSTNKVPFSSTWESQLLRPTIPGIEVKIVDNIARELTSYCIQWNFITERAPWMGGYWERLIQLMKIFLKKVLRNAMLDEEETKESTNNDVVKSRDLEEDGAF</sequence>
<dbReference type="EMBL" id="JYDT01000008">
    <property type="protein sequence ID" value="KRY92238.1"/>
    <property type="molecule type" value="Genomic_DNA"/>
</dbReference>
<gene>
    <name evidence="2" type="ORF">T4D_15233</name>
</gene>
<feature type="compositionally biased region" description="Basic and acidic residues" evidence="1">
    <location>
        <begin position="100"/>
        <end position="112"/>
    </location>
</feature>
<feature type="non-terminal residue" evidence="2">
    <location>
        <position position="119"/>
    </location>
</feature>
<protein>
    <submittedName>
        <fullName evidence="2">Uncharacterized protein</fullName>
    </submittedName>
</protein>
<keyword evidence="3" id="KW-1185">Reference proteome</keyword>
<dbReference type="InterPro" id="IPR036397">
    <property type="entry name" value="RNaseH_sf"/>
</dbReference>
<dbReference type="Gene3D" id="3.30.420.10">
    <property type="entry name" value="Ribonuclease H-like superfamily/Ribonuclease H"/>
    <property type="match status" value="1"/>
</dbReference>
<comment type="caution">
    <text evidence="2">The sequence shown here is derived from an EMBL/GenBank/DDBJ whole genome shotgun (WGS) entry which is preliminary data.</text>
</comment>
<dbReference type="Proteomes" id="UP000054995">
    <property type="component" value="Unassembled WGS sequence"/>
</dbReference>
<feature type="region of interest" description="Disordered" evidence="1">
    <location>
        <begin position="1"/>
        <end position="24"/>
    </location>
</feature>
<dbReference type="GO" id="GO:0003676">
    <property type="term" value="F:nucleic acid binding"/>
    <property type="evidence" value="ECO:0007669"/>
    <property type="project" value="InterPro"/>
</dbReference>
<proteinExistence type="predicted"/>
<dbReference type="AlphaFoldDB" id="A0A0V1G1W6"/>
<name>A0A0V1G1W6_TRIPS</name>
<evidence type="ECO:0000313" key="3">
    <source>
        <dbReference type="Proteomes" id="UP000054995"/>
    </source>
</evidence>
<accession>A0A0V1G1W6</accession>
<feature type="region of interest" description="Disordered" evidence="1">
    <location>
        <begin position="95"/>
        <end position="119"/>
    </location>
</feature>
<dbReference type="OrthoDB" id="6020750at2759"/>
<organism evidence="2 3">
    <name type="scientific">Trichinella pseudospiralis</name>
    <name type="common">Parasitic roundworm</name>
    <dbReference type="NCBI Taxonomy" id="6337"/>
    <lineage>
        <taxon>Eukaryota</taxon>
        <taxon>Metazoa</taxon>
        <taxon>Ecdysozoa</taxon>
        <taxon>Nematoda</taxon>
        <taxon>Enoplea</taxon>
        <taxon>Dorylaimia</taxon>
        <taxon>Trichinellida</taxon>
        <taxon>Trichinellidae</taxon>
        <taxon>Trichinella</taxon>
    </lineage>
</organism>
<reference evidence="2 3" key="1">
    <citation type="submission" date="2015-01" db="EMBL/GenBank/DDBJ databases">
        <title>Evolution of Trichinella species and genotypes.</title>
        <authorList>
            <person name="Korhonen P.K."/>
            <person name="Edoardo P."/>
            <person name="Giuseppe L.R."/>
            <person name="Gasser R.B."/>
        </authorList>
    </citation>
    <scope>NUCLEOTIDE SEQUENCE [LARGE SCALE GENOMIC DNA]</scope>
    <source>
        <strain evidence="2">ISS470</strain>
    </source>
</reference>
<evidence type="ECO:0000256" key="1">
    <source>
        <dbReference type="SAM" id="MobiDB-lite"/>
    </source>
</evidence>
<evidence type="ECO:0000313" key="2">
    <source>
        <dbReference type="EMBL" id="KRY92238.1"/>
    </source>
</evidence>